<feature type="non-terminal residue" evidence="1">
    <location>
        <position position="1"/>
    </location>
</feature>
<dbReference type="EMBL" id="LGTZ01003434">
    <property type="protein sequence ID" value="OJD09684.1"/>
    <property type="molecule type" value="Genomic_DNA"/>
</dbReference>
<protein>
    <submittedName>
        <fullName evidence="1">Uncharacterized protein</fullName>
    </submittedName>
</protein>
<comment type="caution">
    <text evidence="1">The sequence shown here is derived from an EMBL/GenBank/DDBJ whole genome shotgun (WGS) entry which is preliminary data.</text>
</comment>
<organism evidence="1 2">
    <name type="scientific">Blastomyces percursus</name>
    <dbReference type="NCBI Taxonomy" id="1658174"/>
    <lineage>
        <taxon>Eukaryota</taxon>
        <taxon>Fungi</taxon>
        <taxon>Dikarya</taxon>
        <taxon>Ascomycota</taxon>
        <taxon>Pezizomycotina</taxon>
        <taxon>Eurotiomycetes</taxon>
        <taxon>Eurotiomycetidae</taxon>
        <taxon>Onygenales</taxon>
        <taxon>Ajellomycetaceae</taxon>
        <taxon>Blastomyces</taxon>
    </lineage>
</organism>
<keyword evidence="2" id="KW-1185">Reference proteome</keyword>
<proteinExistence type="predicted"/>
<evidence type="ECO:0000313" key="2">
    <source>
        <dbReference type="Proteomes" id="UP000242791"/>
    </source>
</evidence>
<evidence type="ECO:0000313" key="1">
    <source>
        <dbReference type="EMBL" id="OJD09684.1"/>
    </source>
</evidence>
<accession>A0A1J9Q154</accession>
<gene>
    <name evidence="1" type="ORF">ACJ73_10147</name>
</gene>
<reference evidence="1 2" key="1">
    <citation type="submission" date="2015-08" db="EMBL/GenBank/DDBJ databases">
        <title>Emmonsia species relationships and genome sequence.</title>
        <authorList>
            <person name="Cuomo C.A."/>
            <person name="Schwartz I.S."/>
            <person name="Kenyon C."/>
            <person name="De Hoog G.S."/>
            <person name="Govender N.P."/>
            <person name="Botha A."/>
            <person name="Moreno L."/>
            <person name="De Vries M."/>
            <person name="Munoz J.F."/>
            <person name="Stielow J.B."/>
        </authorList>
    </citation>
    <scope>NUCLEOTIDE SEQUENCE [LARGE SCALE GENOMIC DNA]</scope>
    <source>
        <strain evidence="1 2">EI222</strain>
    </source>
</reference>
<dbReference type="AlphaFoldDB" id="A0A1J9Q154"/>
<name>A0A1J9Q154_9EURO</name>
<dbReference type="Proteomes" id="UP000242791">
    <property type="component" value="Unassembled WGS sequence"/>
</dbReference>
<sequence length="46" mass="5474">FAEDPPRARRARWSWKNAEPARVEEEAGLVWIPEAFLTKDEVEWYA</sequence>
<dbReference type="VEuPathDB" id="FungiDB:ACJ73_10147"/>